<name>A0AAJ2URP9_9ACTN</name>
<dbReference type="Gene3D" id="3.20.20.80">
    <property type="entry name" value="Glycosidases"/>
    <property type="match status" value="1"/>
</dbReference>
<dbReference type="AlphaFoldDB" id="A0AAJ2URP9"/>
<sequence length="112" mass="12027">YLPVDPSPDRPTVAAQRADDTSLLHLVHRLIALRRRTPELGSGGSVEVLHAGYPFVYVRGGRYLVVVNPQRREASYSYAPLVDSALEGQGVDIVGGTITARGFGHGIFELGG</sequence>
<protein>
    <submittedName>
        <fullName evidence="1">Oligo-1,6-glucosidase</fullName>
    </submittedName>
</protein>
<gene>
    <name evidence="1" type="ORF">PV367_39555</name>
</gene>
<organism evidence="1 2">
    <name type="scientific">Streptomyces europaeiscabiei</name>
    <dbReference type="NCBI Taxonomy" id="146819"/>
    <lineage>
        <taxon>Bacteria</taxon>
        <taxon>Bacillati</taxon>
        <taxon>Actinomycetota</taxon>
        <taxon>Actinomycetes</taxon>
        <taxon>Kitasatosporales</taxon>
        <taxon>Streptomycetaceae</taxon>
        <taxon>Streptomyces</taxon>
    </lineage>
</organism>
<dbReference type="EMBL" id="JARAWN010000453">
    <property type="protein sequence ID" value="MDX3135761.1"/>
    <property type="molecule type" value="Genomic_DNA"/>
</dbReference>
<comment type="caution">
    <text evidence="1">The sequence shown here is derived from an EMBL/GenBank/DDBJ whole genome shotgun (WGS) entry which is preliminary data.</text>
</comment>
<reference evidence="1" key="1">
    <citation type="journal article" date="2023" name="Microb. Genom.">
        <title>Mesoterricola silvestris gen. nov., sp. nov., Mesoterricola sediminis sp. nov., Geothrix oryzae sp. nov., Geothrix edaphica sp. nov., Geothrix rubra sp. nov., and Geothrix limicola sp. nov., six novel members of Acidobacteriota isolated from soils.</title>
        <authorList>
            <person name="Weisberg A.J."/>
            <person name="Pearce E."/>
            <person name="Kramer C.G."/>
            <person name="Chang J.H."/>
            <person name="Clarke C.R."/>
        </authorList>
    </citation>
    <scope>NUCLEOTIDE SEQUENCE</scope>
    <source>
        <strain evidence="1">ND06-05F</strain>
    </source>
</reference>
<accession>A0AAJ2URP9</accession>
<proteinExistence type="predicted"/>
<evidence type="ECO:0000313" key="1">
    <source>
        <dbReference type="EMBL" id="MDX3135761.1"/>
    </source>
</evidence>
<dbReference type="Proteomes" id="UP001273589">
    <property type="component" value="Unassembled WGS sequence"/>
</dbReference>
<evidence type="ECO:0000313" key="2">
    <source>
        <dbReference type="Proteomes" id="UP001273589"/>
    </source>
</evidence>
<feature type="non-terminal residue" evidence="1">
    <location>
        <position position="1"/>
    </location>
</feature>